<reference evidence="1" key="2">
    <citation type="journal article" date="2023" name="Commun. Biol.">
        <title>Intrasexual cuticular hydrocarbon dimorphism in a wasp sheds light on hydrocarbon biosynthesis genes in Hymenoptera.</title>
        <authorList>
            <person name="Moris V.C."/>
            <person name="Podsiadlowski L."/>
            <person name="Martin S."/>
            <person name="Oeyen J.P."/>
            <person name="Donath A."/>
            <person name="Petersen M."/>
            <person name="Wilbrandt J."/>
            <person name="Misof B."/>
            <person name="Liedtke D."/>
            <person name="Thamm M."/>
            <person name="Scheiner R."/>
            <person name="Schmitt T."/>
            <person name="Niehuis O."/>
        </authorList>
    </citation>
    <scope>NUCLEOTIDE SEQUENCE</scope>
    <source>
        <strain evidence="1">GBR_01_08_01A</strain>
    </source>
</reference>
<dbReference type="AlphaFoldDB" id="A0AAD9VNS1"/>
<evidence type="ECO:0000313" key="1">
    <source>
        <dbReference type="EMBL" id="KAK2580517.1"/>
    </source>
</evidence>
<dbReference type="Proteomes" id="UP001258017">
    <property type="component" value="Unassembled WGS sequence"/>
</dbReference>
<name>A0AAD9VNS1_9HYME</name>
<protein>
    <submittedName>
        <fullName evidence="1">Uncharacterized protein</fullName>
    </submittedName>
</protein>
<sequence>MSVLFLHSVCQGTDSIRVHSANKDEFLRGENTHTVDFVSGKKDNQIHNGERDNVARKQFEVCIRSMFSQPINIPDGFAASI</sequence>
<organism evidence="1 2">
    <name type="scientific">Odynerus spinipes</name>
    <dbReference type="NCBI Taxonomy" id="1348599"/>
    <lineage>
        <taxon>Eukaryota</taxon>
        <taxon>Metazoa</taxon>
        <taxon>Ecdysozoa</taxon>
        <taxon>Arthropoda</taxon>
        <taxon>Hexapoda</taxon>
        <taxon>Insecta</taxon>
        <taxon>Pterygota</taxon>
        <taxon>Neoptera</taxon>
        <taxon>Endopterygota</taxon>
        <taxon>Hymenoptera</taxon>
        <taxon>Apocrita</taxon>
        <taxon>Aculeata</taxon>
        <taxon>Vespoidea</taxon>
        <taxon>Vespidae</taxon>
        <taxon>Eumeninae</taxon>
        <taxon>Odynerus</taxon>
    </lineage>
</organism>
<keyword evidence="2" id="KW-1185">Reference proteome</keyword>
<dbReference type="EMBL" id="JAIFRP010000053">
    <property type="protein sequence ID" value="KAK2580517.1"/>
    <property type="molecule type" value="Genomic_DNA"/>
</dbReference>
<gene>
    <name evidence="1" type="ORF">KPH14_006252</name>
</gene>
<comment type="caution">
    <text evidence="1">The sequence shown here is derived from an EMBL/GenBank/DDBJ whole genome shotgun (WGS) entry which is preliminary data.</text>
</comment>
<proteinExistence type="predicted"/>
<evidence type="ECO:0000313" key="2">
    <source>
        <dbReference type="Proteomes" id="UP001258017"/>
    </source>
</evidence>
<reference evidence="1" key="1">
    <citation type="submission" date="2021-08" db="EMBL/GenBank/DDBJ databases">
        <authorList>
            <person name="Misof B."/>
            <person name="Oliver O."/>
            <person name="Podsiadlowski L."/>
            <person name="Donath A."/>
            <person name="Peters R."/>
            <person name="Mayer C."/>
            <person name="Rust J."/>
            <person name="Gunkel S."/>
            <person name="Lesny P."/>
            <person name="Martin S."/>
            <person name="Oeyen J.P."/>
            <person name="Petersen M."/>
            <person name="Panagiotis P."/>
            <person name="Wilbrandt J."/>
            <person name="Tanja T."/>
        </authorList>
    </citation>
    <scope>NUCLEOTIDE SEQUENCE</scope>
    <source>
        <strain evidence="1">GBR_01_08_01A</strain>
        <tissue evidence="1">Thorax + abdomen</tissue>
    </source>
</reference>
<accession>A0AAD9VNS1</accession>